<protein>
    <submittedName>
        <fullName evidence="3">Iron dicitrate transport regulator FecR</fullName>
    </submittedName>
</protein>
<proteinExistence type="predicted"/>
<dbReference type="Pfam" id="PF04773">
    <property type="entry name" value="FecR"/>
    <property type="match status" value="1"/>
</dbReference>
<reference evidence="3 4" key="1">
    <citation type="submission" date="2019-11" db="EMBL/GenBank/DDBJ databases">
        <authorList>
            <person name="Lang L."/>
        </authorList>
    </citation>
    <scope>NUCLEOTIDE SEQUENCE [LARGE SCALE GENOMIC DNA]</scope>
    <source>
        <strain evidence="3 4">YIM 132242</strain>
    </source>
</reference>
<keyword evidence="4" id="KW-1185">Reference proteome</keyword>
<accession>A0A6L6HRX8</accession>
<name>A0A6L6HRX8_9RHOB</name>
<dbReference type="RefSeq" id="WP_154765159.1">
    <property type="nucleotide sequence ID" value="NZ_WMBT01000007.1"/>
</dbReference>
<feature type="chain" id="PRO_5027105084" evidence="1">
    <location>
        <begin position="35"/>
        <end position="210"/>
    </location>
</feature>
<dbReference type="EMBL" id="WMBT01000007">
    <property type="protein sequence ID" value="MTE01092.1"/>
    <property type="molecule type" value="Genomic_DNA"/>
</dbReference>
<feature type="domain" description="FecR protein" evidence="2">
    <location>
        <begin position="69"/>
        <end position="164"/>
    </location>
</feature>
<evidence type="ECO:0000259" key="2">
    <source>
        <dbReference type="Pfam" id="PF04773"/>
    </source>
</evidence>
<keyword evidence="1" id="KW-0732">Signal</keyword>
<dbReference type="Proteomes" id="UP000481417">
    <property type="component" value="Unassembled WGS sequence"/>
</dbReference>
<organism evidence="3 4">
    <name type="scientific">Paracoccus lichenicola</name>
    <dbReference type="NCBI Taxonomy" id="2665644"/>
    <lineage>
        <taxon>Bacteria</taxon>
        <taxon>Pseudomonadati</taxon>
        <taxon>Pseudomonadota</taxon>
        <taxon>Alphaproteobacteria</taxon>
        <taxon>Rhodobacterales</taxon>
        <taxon>Paracoccaceae</taxon>
        <taxon>Paracoccus</taxon>
    </lineage>
</organism>
<evidence type="ECO:0000313" key="4">
    <source>
        <dbReference type="Proteomes" id="UP000481417"/>
    </source>
</evidence>
<gene>
    <name evidence="3" type="ORF">GIY56_12375</name>
</gene>
<feature type="signal peptide" evidence="1">
    <location>
        <begin position="1"/>
        <end position="34"/>
    </location>
</feature>
<dbReference type="AlphaFoldDB" id="A0A6L6HRX8"/>
<comment type="caution">
    <text evidence="3">The sequence shown here is derived from an EMBL/GenBank/DDBJ whole genome shotgun (WGS) entry which is preliminary data.</text>
</comment>
<evidence type="ECO:0000313" key="3">
    <source>
        <dbReference type="EMBL" id="MTE01092.1"/>
    </source>
</evidence>
<sequence length="210" mass="22059">MAHRWFVPGVAMPLSRRLVLAAAAAAMLSRQARAAGRIGHAVRTAGAPSLQRAQGLYPLRARDAVFEGDTVRTDPRSLAELMLGRATRISLGPNSQLVIDRFTADLGGQVSLGGAMVFDRPEDLPPIDLTVRSAFARIGVRGTRFFAGPSNGVFAVFVARGSVEVRTNNQVGGFTLLGPGEGVDIAAGRTGPVVRWGQARVDAAFASVGL</sequence>
<dbReference type="Gene3D" id="2.60.120.1440">
    <property type="match status" value="1"/>
</dbReference>
<evidence type="ECO:0000256" key="1">
    <source>
        <dbReference type="SAM" id="SignalP"/>
    </source>
</evidence>
<dbReference type="InterPro" id="IPR006860">
    <property type="entry name" value="FecR"/>
</dbReference>